<dbReference type="GO" id="GO:0003712">
    <property type="term" value="F:transcription coregulator activity"/>
    <property type="evidence" value="ECO:0007669"/>
    <property type="project" value="InterPro"/>
</dbReference>
<proteinExistence type="inferred from homology"/>
<comment type="caution">
    <text evidence="3">The sequence shown here is derived from an EMBL/GenBank/DDBJ whole genome shotgun (WGS) entry which is preliminary data.</text>
</comment>
<comment type="subunit">
    <text evidence="1">Component of the Mediator complex.</text>
</comment>
<sequence length="109" mass="12100">MASGSSMPFSSLHPVPTGGRKPKNLGEFIARVQKERGFRNVTEESLKEEVENKKDGAAEVKEEDTAMSDGNDDDEEPPDAGAARMEVLRNIESVFRSFHSAEQPLTMRY</sequence>
<dbReference type="Pfam" id="PF10156">
    <property type="entry name" value="Med17"/>
    <property type="match status" value="1"/>
</dbReference>
<comment type="function">
    <text evidence="1">Component of the Mediator complex, a coactivator involved in the regulated transcription of nearly all RNA polymerase II-dependent genes. Mediator functions as a bridge to convey information from gene-specific regulatory proteins to the basal RNA polymerase II transcription machinery. Mediator is recruited to promoters by direct interactions with regulatory proteins and serves as a scaffold for the assembly of a functional preinitiation complex with RNA polymerase II and the general transcription factors.</text>
</comment>
<feature type="compositionally biased region" description="Acidic residues" evidence="2">
    <location>
        <begin position="65"/>
        <end position="78"/>
    </location>
</feature>
<evidence type="ECO:0000256" key="2">
    <source>
        <dbReference type="SAM" id="MobiDB-lite"/>
    </source>
</evidence>
<feature type="compositionally biased region" description="Basic and acidic residues" evidence="2">
    <location>
        <begin position="40"/>
        <end position="64"/>
    </location>
</feature>
<feature type="region of interest" description="Disordered" evidence="2">
    <location>
        <begin position="1"/>
        <end position="26"/>
    </location>
</feature>
<reference evidence="3 4" key="1">
    <citation type="submission" date="2021-07" db="EMBL/GenBank/DDBJ databases">
        <title>Genome data of Colletotrichum spaethianum.</title>
        <authorList>
            <person name="Utami Y.D."/>
            <person name="Hiruma K."/>
        </authorList>
    </citation>
    <scope>NUCLEOTIDE SEQUENCE [LARGE SCALE GENOMIC DNA]</scope>
    <source>
        <strain evidence="3 4">MAFF 242679</strain>
    </source>
</reference>
<keyword evidence="1" id="KW-0010">Activator</keyword>
<evidence type="ECO:0000256" key="1">
    <source>
        <dbReference type="RuleBase" id="RU364140"/>
    </source>
</evidence>
<dbReference type="GO" id="GO:0006357">
    <property type="term" value="P:regulation of transcription by RNA polymerase II"/>
    <property type="evidence" value="ECO:0007669"/>
    <property type="project" value="InterPro"/>
</dbReference>
<dbReference type="AlphaFoldDB" id="A0AA37GKZ8"/>
<protein>
    <recommendedName>
        <fullName evidence="1">Mediator of RNA polymerase II transcription subunit 17</fullName>
    </recommendedName>
    <alternativeName>
        <fullName evidence="1">Mediator complex subunit 17</fullName>
    </alternativeName>
</protein>
<comment type="subcellular location">
    <subcellularLocation>
        <location evidence="1">Nucleus</location>
    </subcellularLocation>
</comment>
<dbReference type="InterPro" id="IPR019313">
    <property type="entry name" value="Mediator_Med17"/>
</dbReference>
<feature type="region of interest" description="Disordered" evidence="2">
    <location>
        <begin position="40"/>
        <end position="82"/>
    </location>
</feature>
<organism evidence="3 4">
    <name type="scientific">Colletotrichum liriopes</name>
    <dbReference type="NCBI Taxonomy" id="708192"/>
    <lineage>
        <taxon>Eukaryota</taxon>
        <taxon>Fungi</taxon>
        <taxon>Dikarya</taxon>
        <taxon>Ascomycota</taxon>
        <taxon>Pezizomycotina</taxon>
        <taxon>Sordariomycetes</taxon>
        <taxon>Hypocreomycetidae</taxon>
        <taxon>Glomerellales</taxon>
        <taxon>Glomerellaceae</taxon>
        <taxon>Colletotrichum</taxon>
        <taxon>Colletotrichum spaethianum species complex</taxon>
    </lineage>
</organism>
<dbReference type="Proteomes" id="UP001055172">
    <property type="component" value="Unassembled WGS sequence"/>
</dbReference>
<evidence type="ECO:0000313" key="4">
    <source>
        <dbReference type="Proteomes" id="UP001055172"/>
    </source>
</evidence>
<keyword evidence="1" id="KW-0805">Transcription regulation</keyword>
<comment type="similarity">
    <text evidence="1">Belongs to the Mediator complex subunit 17 family.</text>
</comment>
<keyword evidence="4" id="KW-1185">Reference proteome</keyword>
<dbReference type="EMBL" id="BPPX01000010">
    <property type="protein sequence ID" value="GJC82949.1"/>
    <property type="molecule type" value="Genomic_DNA"/>
</dbReference>
<keyword evidence="1" id="KW-0804">Transcription</keyword>
<evidence type="ECO:0000313" key="3">
    <source>
        <dbReference type="EMBL" id="GJC82949.1"/>
    </source>
</evidence>
<keyword evidence="1" id="KW-0539">Nucleus</keyword>
<name>A0AA37GKZ8_9PEZI</name>
<gene>
    <name evidence="1" type="primary">MED17</name>
    <name evidence="3" type="ORF">ColLi_05787</name>
</gene>
<dbReference type="GO" id="GO:0016592">
    <property type="term" value="C:mediator complex"/>
    <property type="evidence" value="ECO:0007669"/>
    <property type="project" value="InterPro"/>
</dbReference>
<accession>A0AA37GKZ8</accession>